<evidence type="ECO:0000256" key="1">
    <source>
        <dbReference type="ARBA" id="ARBA00004328"/>
    </source>
</evidence>
<feature type="region of interest" description="Disordered" evidence="5">
    <location>
        <begin position="161"/>
        <end position="188"/>
    </location>
</feature>
<organism evidence="8 9">
    <name type="scientific">Methylobacterium nodulans (strain LMG 21967 / CNCM I-2342 / ORS 2060)</name>
    <dbReference type="NCBI Taxonomy" id="460265"/>
    <lineage>
        <taxon>Bacteria</taxon>
        <taxon>Pseudomonadati</taxon>
        <taxon>Pseudomonadota</taxon>
        <taxon>Alphaproteobacteria</taxon>
        <taxon>Hyphomicrobiales</taxon>
        <taxon>Methylobacteriaceae</taxon>
        <taxon>Methylobacterium</taxon>
    </lineage>
</organism>
<dbReference type="GO" id="GO:0008233">
    <property type="term" value="F:peptidase activity"/>
    <property type="evidence" value="ECO:0007669"/>
    <property type="project" value="UniProtKB-KW"/>
</dbReference>
<evidence type="ECO:0000256" key="5">
    <source>
        <dbReference type="SAM" id="MobiDB-lite"/>
    </source>
</evidence>
<dbReference type="OrthoDB" id="9804926at2"/>
<feature type="domain" description="Phage capsid-like C-terminal" evidence="7">
    <location>
        <begin position="384"/>
        <end position="602"/>
    </location>
</feature>
<dbReference type="RefSeq" id="WP_015931533.1">
    <property type="nucleotide sequence ID" value="NC_011894.1"/>
</dbReference>
<dbReference type="STRING" id="460265.Mnod_5067"/>
<gene>
    <name evidence="8" type="ordered locus">Mnod_5067</name>
</gene>
<dbReference type="HOGENOM" id="CLU_036261_1_0_5"/>
<dbReference type="Pfam" id="PF04586">
    <property type="entry name" value="Peptidase_S78"/>
    <property type="match status" value="1"/>
</dbReference>
<evidence type="ECO:0000256" key="2">
    <source>
        <dbReference type="ARBA" id="ARBA00022612"/>
    </source>
</evidence>
<keyword evidence="2" id="KW-1188">Viral release from host cell</keyword>
<sequence length="659" mass="70012">MNRAYSILTVKAVEDEQRVIRGVATTPSPDRVGDIVEPLGVRFTNPMPLLHQHDADRPVGTVRFDKPTKDGITFEARLPKIAEPGPLKDRVETAWGEVKAGLVRAVSIGFRTLPDGYEIMQDGGIRYLKTEVLELSLVTVPANADARISLIKSIDRPLLAASGKEPRADDRPSPPGASGSQPHQSLPKGACIMPKTIAEQIAAFEATRQAKSARMTELMNQAAENGVTLDAAETEEYDSLAEEVKAIDAHLVRLADLEKANRAAAVPVEGVRSAETGSQLRAGVRIEVKGPTLPKGTAFTRYAMALMRAKGNLMQAEQIAKGWHDSTPEVETVLKAAVAAGTTTDTAWAKPLVEYQTMASEFAELLRPATILGRIPGLRRVPFNIKVPRQTGGSTIGWVGQGAPKPVGKLSFDQITLGMAKTAGIVVMSDELVRSSNPSAEAIVRQDMIDQTAQFLDQQFVDPSVTAVADVSPASVTHGVTPVTASGTDADAVRADVRAVMGRFISANMSLAGAVWMMTEMQALGLALMLNPLGQPEFPGLVVNGNSGGTFFGLPVILSENIPANPGSGTPVTGAGSRLILAKASEILLADDGEVVLDASREASLQMDSAPDNPPSASTVLVSLWQNNLVGLKAERFINWSKRRDGAVQYIDAANYGSA</sequence>
<dbReference type="NCBIfam" id="TIGR01554">
    <property type="entry name" value="major_cap_HK97"/>
    <property type="match status" value="1"/>
</dbReference>
<proteinExistence type="predicted"/>
<evidence type="ECO:0000259" key="6">
    <source>
        <dbReference type="Pfam" id="PF04586"/>
    </source>
</evidence>
<dbReference type="SUPFAM" id="SSF56563">
    <property type="entry name" value="Major capsid protein gp5"/>
    <property type="match status" value="1"/>
</dbReference>
<feature type="domain" description="Prohead serine protease" evidence="6">
    <location>
        <begin position="47"/>
        <end position="151"/>
    </location>
</feature>
<comment type="subcellular location">
    <subcellularLocation>
        <location evidence="1">Virion</location>
    </subcellularLocation>
</comment>
<dbReference type="Proteomes" id="UP000008207">
    <property type="component" value="Chromosome"/>
</dbReference>
<keyword evidence="4" id="KW-0378">Hydrolase</keyword>
<dbReference type="InterPro" id="IPR054612">
    <property type="entry name" value="Phage_capsid-like_C"/>
</dbReference>
<protein>
    <submittedName>
        <fullName evidence="8">Peptidase U35 phage prohead HK97</fullName>
    </submittedName>
</protein>
<dbReference type="Gene3D" id="3.30.2400.10">
    <property type="entry name" value="Major capsid protein gp5"/>
    <property type="match status" value="1"/>
</dbReference>
<dbReference type="InterPro" id="IPR024455">
    <property type="entry name" value="Phage_capsid"/>
</dbReference>
<dbReference type="eggNOG" id="COG4653">
    <property type="taxonomic scope" value="Bacteria"/>
</dbReference>
<keyword evidence="9" id="KW-1185">Reference proteome</keyword>
<evidence type="ECO:0000313" key="8">
    <source>
        <dbReference type="EMBL" id="ACL59913.1"/>
    </source>
</evidence>
<evidence type="ECO:0000313" key="9">
    <source>
        <dbReference type="Proteomes" id="UP000008207"/>
    </source>
</evidence>
<dbReference type="Pfam" id="PF05065">
    <property type="entry name" value="Phage_capsid"/>
    <property type="match status" value="1"/>
</dbReference>
<dbReference type="AlphaFoldDB" id="B8IIN6"/>
<accession>B8IIN6</accession>
<evidence type="ECO:0000256" key="4">
    <source>
        <dbReference type="ARBA" id="ARBA00022801"/>
    </source>
</evidence>
<dbReference type="EMBL" id="CP001349">
    <property type="protein sequence ID" value="ACL59913.1"/>
    <property type="molecule type" value="Genomic_DNA"/>
</dbReference>
<reference evidence="8 9" key="1">
    <citation type="submission" date="2009-01" db="EMBL/GenBank/DDBJ databases">
        <title>Complete sequence of chromosome of Methylobacterium nodulans ORS 2060.</title>
        <authorList>
            <consortium name="US DOE Joint Genome Institute"/>
            <person name="Lucas S."/>
            <person name="Copeland A."/>
            <person name="Lapidus A."/>
            <person name="Glavina del Rio T."/>
            <person name="Dalin E."/>
            <person name="Tice H."/>
            <person name="Bruce D."/>
            <person name="Goodwin L."/>
            <person name="Pitluck S."/>
            <person name="Sims D."/>
            <person name="Brettin T."/>
            <person name="Detter J.C."/>
            <person name="Han C."/>
            <person name="Larimer F."/>
            <person name="Land M."/>
            <person name="Hauser L."/>
            <person name="Kyrpides N."/>
            <person name="Ivanova N."/>
            <person name="Marx C.J."/>
            <person name="Richardson P."/>
        </authorList>
    </citation>
    <scope>NUCLEOTIDE SEQUENCE [LARGE SCALE GENOMIC DNA]</scope>
    <source>
        <strain evidence="9">LMG 21967 / CNCM I-2342 / ORS 2060</strain>
    </source>
</reference>
<keyword evidence="3" id="KW-0645">Protease</keyword>
<evidence type="ECO:0000259" key="7">
    <source>
        <dbReference type="Pfam" id="PF05065"/>
    </source>
</evidence>
<dbReference type="KEGG" id="mno:Mnod_5067"/>
<dbReference type="InterPro" id="IPR054613">
    <property type="entry name" value="Peptidase_S78_dom"/>
</dbReference>
<dbReference type="eggNOG" id="COG3740">
    <property type="taxonomic scope" value="Bacteria"/>
</dbReference>
<evidence type="ECO:0000256" key="3">
    <source>
        <dbReference type="ARBA" id="ARBA00022670"/>
    </source>
</evidence>
<dbReference type="GO" id="GO:0006508">
    <property type="term" value="P:proteolysis"/>
    <property type="evidence" value="ECO:0007669"/>
    <property type="project" value="UniProtKB-KW"/>
</dbReference>
<name>B8IIN6_METNO</name>